<evidence type="ECO:0000256" key="1">
    <source>
        <dbReference type="SAM" id="MobiDB-lite"/>
    </source>
</evidence>
<feature type="region of interest" description="Disordered" evidence="1">
    <location>
        <begin position="1"/>
        <end position="30"/>
    </location>
</feature>
<accession>A0A0A9E969</accession>
<dbReference type="EMBL" id="GBRH01205363">
    <property type="protein sequence ID" value="JAD92532.1"/>
    <property type="molecule type" value="Transcribed_RNA"/>
</dbReference>
<feature type="compositionally biased region" description="Basic and acidic residues" evidence="1">
    <location>
        <begin position="1"/>
        <end position="12"/>
    </location>
</feature>
<sequence>MRPRNQMERTEGEGGGGYRLQTVVHRGDYK</sequence>
<reference evidence="2" key="2">
    <citation type="journal article" date="2015" name="Data Brief">
        <title>Shoot transcriptome of the giant reed, Arundo donax.</title>
        <authorList>
            <person name="Barrero R.A."/>
            <person name="Guerrero F.D."/>
            <person name="Moolhuijzen P."/>
            <person name="Goolsby J.A."/>
            <person name="Tidwell J."/>
            <person name="Bellgard S.E."/>
            <person name="Bellgard M.I."/>
        </authorList>
    </citation>
    <scope>NUCLEOTIDE SEQUENCE</scope>
    <source>
        <tissue evidence="2">Shoot tissue taken approximately 20 cm above the soil surface</tissue>
    </source>
</reference>
<reference evidence="2" key="1">
    <citation type="submission" date="2014-09" db="EMBL/GenBank/DDBJ databases">
        <authorList>
            <person name="Magalhaes I.L.F."/>
            <person name="Oliveira U."/>
            <person name="Santos F.R."/>
            <person name="Vidigal T.H.D.A."/>
            <person name="Brescovit A.D."/>
            <person name="Santos A.J."/>
        </authorList>
    </citation>
    <scope>NUCLEOTIDE SEQUENCE</scope>
    <source>
        <tissue evidence="2">Shoot tissue taken approximately 20 cm above the soil surface</tissue>
    </source>
</reference>
<organism evidence="2">
    <name type="scientific">Arundo donax</name>
    <name type="common">Giant reed</name>
    <name type="synonym">Donax arundinaceus</name>
    <dbReference type="NCBI Taxonomy" id="35708"/>
    <lineage>
        <taxon>Eukaryota</taxon>
        <taxon>Viridiplantae</taxon>
        <taxon>Streptophyta</taxon>
        <taxon>Embryophyta</taxon>
        <taxon>Tracheophyta</taxon>
        <taxon>Spermatophyta</taxon>
        <taxon>Magnoliopsida</taxon>
        <taxon>Liliopsida</taxon>
        <taxon>Poales</taxon>
        <taxon>Poaceae</taxon>
        <taxon>PACMAD clade</taxon>
        <taxon>Arundinoideae</taxon>
        <taxon>Arundineae</taxon>
        <taxon>Arundo</taxon>
    </lineage>
</organism>
<proteinExistence type="predicted"/>
<protein>
    <submittedName>
        <fullName evidence="2">Uncharacterized protein</fullName>
    </submittedName>
</protein>
<dbReference type="AlphaFoldDB" id="A0A0A9E969"/>
<name>A0A0A9E969_ARUDO</name>
<evidence type="ECO:0000313" key="2">
    <source>
        <dbReference type="EMBL" id="JAD92532.1"/>
    </source>
</evidence>